<dbReference type="NCBIfam" id="TIGR03221">
    <property type="entry name" value="muco_delta"/>
    <property type="match status" value="1"/>
</dbReference>
<evidence type="ECO:0000313" key="11">
    <source>
        <dbReference type="EMBL" id="RGP37512.1"/>
    </source>
</evidence>
<organism evidence="11 12">
    <name type="scientific">Pseudotabrizicola alkalilacus</name>
    <dbReference type="NCBI Taxonomy" id="2305252"/>
    <lineage>
        <taxon>Bacteria</taxon>
        <taxon>Pseudomonadati</taxon>
        <taxon>Pseudomonadota</taxon>
        <taxon>Alphaproteobacteria</taxon>
        <taxon>Rhodobacterales</taxon>
        <taxon>Paracoccaceae</taxon>
        <taxon>Pseudotabrizicola</taxon>
    </lineage>
</organism>
<dbReference type="RefSeq" id="WP_118151621.1">
    <property type="nucleotide sequence ID" value="NZ_QWEY01000004.1"/>
</dbReference>
<dbReference type="EC" id="5.3.3.4" evidence="5 8"/>
<gene>
    <name evidence="11" type="primary">catC</name>
    <name evidence="11" type="ORF">D1012_09885</name>
</gene>
<evidence type="ECO:0000256" key="4">
    <source>
        <dbReference type="ARBA" id="ARBA00011365"/>
    </source>
</evidence>
<comment type="caution">
    <text evidence="11">The sequence shown here is derived from an EMBL/GenBank/DDBJ whole genome shotgun (WGS) entry which is preliminary data.</text>
</comment>
<dbReference type="UniPathway" id="UPA00157">
    <property type="reaction ID" value="UER00260"/>
</dbReference>
<dbReference type="Proteomes" id="UP000284547">
    <property type="component" value="Unassembled WGS sequence"/>
</dbReference>
<dbReference type="EMBL" id="QWEY01000004">
    <property type="protein sequence ID" value="RGP37512.1"/>
    <property type="molecule type" value="Genomic_DNA"/>
</dbReference>
<dbReference type="AlphaFoldDB" id="A0A411Z3B0"/>
<keyword evidence="6 9" id="KW-0058">Aromatic hydrocarbons catabolism</keyword>
<comment type="subunit">
    <text evidence="4">Homodecamer.</text>
</comment>
<proteinExistence type="inferred from homology"/>
<dbReference type="GO" id="GO:0016159">
    <property type="term" value="F:muconolactone delta-isomerase activity"/>
    <property type="evidence" value="ECO:0007669"/>
    <property type="project" value="UniProtKB-UniRule"/>
</dbReference>
<dbReference type="InterPro" id="IPR026029">
    <property type="entry name" value="MLI_dom"/>
</dbReference>
<name>A0A411Z3B0_9RHOB</name>
<dbReference type="InterPro" id="IPR011008">
    <property type="entry name" value="Dimeric_a/b-barrel"/>
</dbReference>
<dbReference type="InterPro" id="IPR003464">
    <property type="entry name" value="Muconolactone_d_Isoase"/>
</dbReference>
<keyword evidence="7 9" id="KW-0413">Isomerase</keyword>
<evidence type="ECO:0000313" key="12">
    <source>
        <dbReference type="Proteomes" id="UP000284547"/>
    </source>
</evidence>
<dbReference type="SUPFAM" id="SSF54909">
    <property type="entry name" value="Dimeric alpha+beta barrel"/>
    <property type="match status" value="1"/>
</dbReference>
<evidence type="ECO:0000256" key="1">
    <source>
        <dbReference type="ARBA" id="ARBA00001739"/>
    </source>
</evidence>
<evidence type="ECO:0000256" key="5">
    <source>
        <dbReference type="ARBA" id="ARBA00012070"/>
    </source>
</evidence>
<evidence type="ECO:0000256" key="7">
    <source>
        <dbReference type="ARBA" id="ARBA00023235"/>
    </source>
</evidence>
<dbReference type="GO" id="GO:0042952">
    <property type="term" value="P:beta-ketoadipate pathway"/>
    <property type="evidence" value="ECO:0007669"/>
    <property type="project" value="UniProtKB-UniRule"/>
</dbReference>
<dbReference type="Gene3D" id="3.30.70.1060">
    <property type="entry name" value="Dimeric alpha+beta barrel"/>
    <property type="match status" value="1"/>
</dbReference>
<evidence type="ECO:0000256" key="6">
    <source>
        <dbReference type="ARBA" id="ARBA00022797"/>
    </source>
</evidence>
<accession>A0A411Z3B0</accession>
<comment type="pathway">
    <text evidence="2 9">Aromatic compound metabolism; beta-ketoadipate pathway; 5-oxo-4,5-dihydro-2-furylacetate from catechol: step 3/3.</text>
</comment>
<dbReference type="PIRSF" id="PIRSF001486">
    <property type="entry name" value="CatC"/>
    <property type="match status" value="1"/>
</dbReference>
<evidence type="ECO:0000256" key="3">
    <source>
        <dbReference type="ARBA" id="ARBA00010882"/>
    </source>
</evidence>
<feature type="domain" description="Muconolactone isomerase" evidence="10">
    <location>
        <begin position="1"/>
        <end position="89"/>
    </location>
</feature>
<keyword evidence="12" id="KW-1185">Reference proteome</keyword>
<reference evidence="11 12" key="1">
    <citation type="submission" date="2018-08" db="EMBL/GenBank/DDBJ databases">
        <title>Flavobacterium tibetense sp. nov., isolated from a wetland YonghuCo on Tibetan Plateau.</title>
        <authorList>
            <person name="Phurbu D."/>
            <person name="Lu H."/>
            <person name="Xing P."/>
        </authorList>
    </citation>
    <scope>NUCLEOTIDE SEQUENCE [LARGE SCALE GENOMIC DNA]</scope>
    <source>
        <strain evidence="11 12">DJC</strain>
    </source>
</reference>
<evidence type="ECO:0000256" key="9">
    <source>
        <dbReference type="PIRNR" id="PIRNR001486"/>
    </source>
</evidence>
<comment type="catalytic activity">
    <reaction evidence="1 9">
        <text>(S)-muconolactone = (4,5-dihydro-5-oxofuran-2-yl)-acetate</text>
        <dbReference type="Rhea" id="RHEA:12348"/>
        <dbReference type="ChEBI" id="CHEBI:58425"/>
        <dbReference type="ChEBI" id="CHEBI:58736"/>
        <dbReference type="EC" id="5.3.3.4"/>
    </reaction>
</comment>
<protein>
    <recommendedName>
        <fullName evidence="5 8">Muconolactone Delta-isomerase</fullName>
        <shortName evidence="9">MIase</shortName>
        <ecNumber evidence="5 8">5.3.3.4</ecNumber>
    </recommendedName>
</protein>
<evidence type="ECO:0000259" key="10">
    <source>
        <dbReference type="Pfam" id="PF02426"/>
    </source>
</evidence>
<comment type="similarity">
    <text evidence="3 9">Belongs to the muconolactone Delta-isomerase family.</text>
</comment>
<sequence length="96" mass="11419">MLYQVEMTVLLPTDMPEAEMAEIKAREKAYAQDLQRQKIWRHIWRVAGQYKNISIFDCRDNAHLHEVLTGLPLYPWMKMDVVPLCRHPSSIHEDDR</sequence>
<dbReference type="Pfam" id="PF02426">
    <property type="entry name" value="MIase"/>
    <property type="match status" value="1"/>
</dbReference>
<evidence type="ECO:0000256" key="2">
    <source>
        <dbReference type="ARBA" id="ARBA00005193"/>
    </source>
</evidence>
<evidence type="ECO:0000256" key="8">
    <source>
        <dbReference type="NCBIfam" id="TIGR03221"/>
    </source>
</evidence>
<dbReference type="OrthoDB" id="2889526at2"/>